<dbReference type="PANTHER" id="PTHR35807:SF1">
    <property type="entry name" value="TRANSCRIPTIONAL REGULATOR REDD"/>
    <property type="match status" value="1"/>
</dbReference>
<dbReference type="PANTHER" id="PTHR35807">
    <property type="entry name" value="TRANSCRIPTIONAL REGULATOR REDD-RELATED"/>
    <property type="match status" value="1"/>
</dbReference>
<dbReference type="Pfam" id="PF03704">
    <property type="entry name" value="BTAD"/>
    <property type="match status" value="1"/>
</dbReference>
<dbReference type="CDD" id="cd00383">
    <property type="entry name" value="trans_reg_C"/>
    <property type="match status" value="1"/>
</dbReference>
<organism evidence="5 6">
    <name type="scientific">Nonomuraea phyllanthi</name>
    <dbReference type="NCBI Taxonomy" id="2219224"/>
    <lineage>
        <taxon>Bacteria</taxon>
        <taxon>Bacillati</taxon>
        <taxon>Actinomycetota</taxon>
        <taxon>Actinomycetes</taxon>
        <taxon>Streptosporangiales</taxon>
        <taxon>Streptosporangiaceae</taxon>
        <taxon>Nonomuraea</taxon>
    </lineage>
</organism>
<dbReference type="PROSITE" id="PS51755">
    <property type="entry name" value="OMPR_PHOB"/>
    <property type="match status" value="1"/>
</dbReference>
<dbReference type="InterPro" id="IPR011990">
    <property type="entry name" value="TPR-like_helical_dom_sf"/>
</dbReference>
<dbReference type="InterPro" id="IPR027417">
    <property type="entry name" value="P-loop_NTPase"/>
</dbReference>
<keyword evidence="3" id="KW-0238">DNA-binding</keyword>
<dbReference type="Pfam" id="PF00486">
    <property type="entry name" value="Trans_reg_C"/>
    <property type="match status" value="1"/>
</dbReference>
<gene>
    <name evidence="5" type="ORF">FH608_008735</name>
</gene>
<dbReference type="Gene3D" id="3.40.50.300">
    <property type="entry name" value="P-loop containing nucleotide triphosphate hydrolases"/>
    <property type="match status" value="1"/>
</dbReference>
<evidence type="ECO:0000256" key="2">
    <source>
        <dbReference type="ARBA" id="ARBA00023015"/>
    </source>
</evidence>
<dbReference type="Proteomes" id="UP000312512">
    <property type="component" value="Unassembled WGS sequence"/>
</dbReference>
<comment type="similarity">
    <text evidence="1">Belongs to the AfsR/DnrI/RedD regulatory family.</text>
</comment>
<protein>
    <submittedName>
        <fullName evidence="5">Uncharacterized protein</fullName>
    </submittedName>
</protein>
<dbReference type="GO" id="GO:0000160">
    <property type="term" value="P:phosphorelay signal transduction system"/>
    <property type="evidence" value="ECO:0007669"/>
    <property type="project" value="InterPro"/>
</dbReference>
<proteinExistence type="inferred from homology"/>
<dbReference type="InterPro" id="IPR005158">
    <property type="entry name" value="BTAD"/>
</dbReference>
<dbReference type="OrthoDB" id="5521887at2"/>
<dbReference type="SUPFAM" id="SSF52540">
    <property type="entry name" value="P-loop containing nucleoside triphosphate hydrolases"/>
    <property type="match status" value="1"/>
</dbReference>
<sequence length="779" mass="81891">MPLRRVAIGRADADAVVPASCLPPRAGGSRSIRQGRGSLRMGLQINVLGPCEITVDGEPVRLAGTRRVGLLARLAMSADRVVPAEQLLTDVWGQSTAATAGKQLHIVVSKLRDLLSPHHDGEIIATVPGGYRLNLGRERVDAHLFTLLARQAGAARDRGEIAAADGLFRRALALWRGDALAGMAAPWAEAASDRLAEERLTALEHHFDVRLETGDHHAVVPELSAHAAAHPLRERPQAQLMLALYRASRSTEALAVYQETRRVLVDELGIEPGAALRRLQEAVLARDPALDLPCPAQRTAPTLPGPTRHTARSLPGPARHSAPALHDTARHAAPALHDLDVRTALDLPSPAPGALDLPSPAQGVLGLPGRGASDLSGHGRRAPGLSRPGAVVPGELPAGTRAFTARSAELAWLHETLTGAVPGRPAVAAIDGPGGIGKSALAVHAAHAAAGRFTDGVFYVDLHSATAGRRPLPPLKALNRLLRSLGDEAAAPATPDEAAARYRSLTSARNLLVILDNAYDADQVRPLIPAGPACAAIVTSRRVLAALGGASPLHLAGLGDADADALFARLVGAPRVEAEPEAAREIVRRCGGLPLALRIAAARLAARPGWTLSHLAARLNDPARRLDALEHADLAVRTSIAAGLQQLPDGPAGRDAAHTFVLLGLLETPGYATGAVSALTGWTERRTEAALGRLVEVRLLESGGPGRYRMPGLIRLYAREQAARHMPEARRAAAVRRVFHHYLTTVRAGGSEGVAAGRSARCRFTVSGRTVTKLMPARP</sequence>
<comment type="caution">
    <text evidence="5">The sequence shown here is derived from an EMBL/GenBank/DDBJ whole genome shotgun (WGS) entry which is preliminary data.</text>
</comment>
<dbReference type="Gene3D" id="1.10.10.10">
    <property type="entry name" value="Winged helix-like DNA-binding domain superfamily/Winged helix DNA-binding domain"/>
    <property type="match status" value="1"/>
</dbReference>
<dbReference type="SUPFAM" id="SSF48452">
    <property type="entry name" value="TPR-like"/>
    <property type="match status" value="1"/>
</dbReference>
<dbReference type="Gene3D" id="1.25.40.10">
    <property type="entry name" value="Tetratricopeptide repeat domain"/>
    <property type="match status" value="1"/>
</dbReference>
<dbReference type="InterPro" id="IPR001867">
    <property type="entry name" value="OmpR/PhoB-type_DNA-bd"/>
</dbReference>
<evidence type="ECO:0000313" key="5">
    <source>
        <dbReference type="EMBL" id="KAB8196770.1"/>
    </source>
</evidence>
<dbReference type="Gene3D" id="1.10.8.430">
    <property type="entry name" value="Helical domain of apoptotic protease-activating factors"/>
    <property type="match status" value="1"/>
</dbReference>
<evidence type="ECO:0000256" key="1">
    <source>
        <dbReference type="ARBA" id="ARBA00005820"/>
    </source>
</evidence>
<evidence type="ECO:0000256" key="4">
    <source>
        <dbReference type="ARBA" id="ARBA00023163"/>
    </source>
</evidence>
<dbReference type="InterPro" id="IPR036388">
    <property type="entry name" value="WH-like_DNA-bd_sf"/>
</dbReference>
<dbReference type="EMBL" id="VDLX02000002">
    <property type="protein sequence ID" value="KAB8196770.1"/>
    <property type="molecule type" value="Genomic_DNA"/>
</dbReference>
<dbReference type="GO" id="GO:0006355">
    <property type="term" value="P:regulation of DNA-templated transcription"/>
    <property type="evidence" value="ECO:0007669"/>
    <property type="project" value="InterPro"/>
</dbReference>
<evidence type="ECO:0000313" key="6">
    <source>
        <dbReference type="Proteomes" id="UP000312512"/>
    </source>
</evidence>
<dbReference type="SMART" id="SM00862">
    <property type="entry name" value="Trans_reg_C"/>
    <property type="match status" value="1"/>
</dbReference>
<dbReference type="GO" id="GO:0043531">
    <property type="term" value="F:ADP binding"/>
    <property type="evidence" value="ECO:0007669"/>
    <property type="project" value="InterPro"/>
</dbReference>
<keyword evidence="6" id="KW-1185">Reference proteome</keyword>
<dbReference type="AlphaFoldDB" id="A0A5C4WT67"/>
<reference evidence="5 6" key="1">
    <citation type="submission" date="2019-10" db="EMBL/GenBank/DDBJ databases">
        <title>Nonomuraea sp. nov., isolated from Phyllanthus amarus.</title>
        <authorList>
            <person name="Klykleung N."/>
            <person name="Tanasupawat S."/>
        </authorList>
    </citation>
    <scope>NUCLEOTIDE SEQUENCE [LARGE SCALE GENOMIC DNA]</scope>
    <source>
        <strain evidence="5 6">PA1-10</strain>
    </source>
</reference>
<dbReference type="InterPro" id="IPR042197">
    <property type="entry name" value="Apaf_helical"/>
</dbReference>
<dbReference type="SMART" id="SM01043">
    <property type="entry name" value="BTAD"/>
    <property type="match status" value="1"/>
</dbReference>
<keyword evidence="4" id="KW-0804">Transcription</keyword>
<dbReference type="SUPFAM" id="SSF46894">
    <property type="entry name" value="C-terminal effector domain of the bipartite response regulators"/>
    <property type="match status" value="1"/>
</dbReference>
<dbReference type="GO" id="GO:0003677">
    <property type="term" value="F:DNA binding"/>
    <property type="evidence" value="ECO:0007669"/>
    <property type="project" value="UniProtKB-UniRule"/>
</dbReference>
<accession>A0A5C4WT67</accession>
<dbReference type="PRINTS" id="PR00364">
    <property type="entry name" value="DISEASERSIST"/>
</dbReference>
<evidence type="ECO:0000256" key="3">
    <source>
        <dbReference type="ARBA" id="ARBA00023125"/>
    </source>
</evidence>
<name>A0A5C4WT67_9ACTN</name>
<keyword evidence="2" id="KW-0805">Transcription regulation</keyword>
<dbReference type="InterPro" id="IPR016032">
    <property type="entry name" value="Sig_transdc_resp-reg_C-effctor"/>
</dbReference>
<dbReference type="InterPro" id="IPR051677">
    <property type="entry name" value="AfsR-DnrI-RedD_regulator"/>
</dbReference>
<dbReference type="CDD" id="cd15831">
    <property type="entry name" value="BTAD"/>
    <property type="match status" value="1"/>
</dbReference>